<comment type="caution">
    <text evidence="2">The sequence shown here is derived from an EMBL/GenBank/DDBJ whole genome shotgun (WGS) entry which is preliminary data.</text>
</comment>
<keyword evidence="1" id="KW-0732">Signal</keyword>
<dbReference type="EMBL" id="JACORU010000006">
    <property type="protein sequence ID" value="MBC5766142.1"/>
    <property type="molecule type" value="Genomic_DNA"/>
</dbReference>
<dbReference type="Proteomes" id="UP000596827">
    <property type="component" value="Unassembled WGS sequence"/>
</dbReference>
<evidence type="ECO:0000256" key="1">
    <source>
        <dbReference type="SAM" id="SignalP"/>
    </source>
</evidence>
<protein>
    <recommendedName>
        <fullName evidence="4">Tetratricopeptide repeat protein</fullName>
    </recommendedName>
</protein>
<evidence type="ECO:0000313" key="2">
    <source>
        <dbReference type="EMBL" id="MBC5766142.1"/>
    </source>
</evidence>
<gene>
    <name evidence="2" type="ORF">H8R02_16865</name>
</gene>
<feature type="chain" id="PRO_5037208164" description="Tetratricopeptide repeat protein" evidence="1">
    <location>
        <begin position="22"/>
        <end position="529"/>
    </location>
</feature>
<dbReference type="PANTHER" id="PTHR45588:SF1">
    <property type="entry name" value="WW DOMAIN-CONTAINING PROTEIN"/>
    <property type="match status" value="1"/>
</dbReference>
<organism evidence="2 3">
    <name type="scientific">Ramlibacter albus</name>
    <dbReference type="NCBI Taxonomy" id="2079448"/>
    <lineage>
        <taxon>Bacteria</taxon>
        <taxon>Pseudomonadati</taxon>
        <taxon>Pseudomonadota</taxon>
        <taxon>Betaproteobacteria</taxon>
        <taxon>Burkholderiales</taxon>
        <taxon>Comamonadaceae</taxon>
        <taxon>Ramlibacter</taxon>
    </lineage>
</organism>
<dbReference type="InterPro" id="IPR011990">
    <property type="entry name" value="TPR-like_helical_dom_sf"/>
</dbReference>
<keyword evidence="3" id="KW-1185">Reference proteome</keyword>
<feature type="signal peptide" evidence="1">
    <location>
        <begin position="1"/>
        <end position="21"/>
    </location>
</feature>
<dbReference type="RefSeq" id="WP_187082622.1">
    <property type="nucleotide sequence ID" value="NZ_JACORU010000006.1"/>
</dbReference>
<evidence type="ECO:0000313" key="3">
    <source>
        <dbReference type="Proteomes" id="UP000596827"/>
    </source>
</evidence>
<proteinExistence type="predicted"/>
<accession>A0A923MBR9</accession>
<dbReference type="Gene3D" id="1.25.40.10">
    <property type="entry name" value="Tetratricopeptide repeat domain"/>
    <property type="match status" value="2"/>
</dbReference>
<dbReference type="PANTHER" id="PTHR45588">
    <property type="entry name" value="TPR DOMAIN-CONTAINING PROTEIN"/>
    <property type="match status" value="1"/>
</dbReference>
<reference evidence="2" key="1">
    <citation type="submission" date="2020-08" db="EMBL/GenBank/DDBJ databases">
        <title>Ramlibacter sp. GTP1 16S ribosomal RNA gene genome sequencing and assembly.</title>
        <authorList>
            <person name="Kang M."/>
        </authorList>
    </citation>
    <scope>NUCLEOTIDE SEQUENCE</scope>
    <source>
        <strain evidence="2">GTP1</strain>
    </source>
</reference>
<dbReference type="SUPFAM" id="SSF48452">
    <property type="entry name" value="TPR-like"/>
    <property type="match status" value="1"/>
</dbReference>
<evidence type="ECO:0008006" key="4">
    <source>
        <dbReference type="Google" id="ProtNLM"/>
    </source>
</evidence>
<dbReference type="AlphaFoldDB" id="A0A923MBR9"/>
<sequence>MHRVAVVLIAAAAASSSITYAHDDDGKGVLGKVKFSNSCSKQVQKDLQRGVAMLHSFWYGEGLDTFKAVLQKDPNCVPAAWGAASLLMNNPLAGAGATPKAAEEAMAIIEQGRKSKRSTSREREYLEAVAAYYKDFGDRPESSRQQSRSDAYQALAAKYPKDDEAQIFAALYMAGTQQQSDQTYGSYLKAAGSLEKLFPRHPQHPGVAHYLIHSYDAPPIAMKGLDAAKRYSAIAPAAPHALHMPSHIFTRVGYWAESAATNKRSFDTALVSNDFDDAWHAADYMVYAYLQQARDAQAEAAVDAAFKVKNFTPQRPTAPYAAAAMPARMALERGDWAAAAKLPVEKSRFPFADAITVFARALGAARSGAVAQAEIDAENLAVLHKQLQDAKNNYWATEVEIQRLAAAGWIAHAKGNTDDALKFMRAAADLEDRNEKHIVTPGRVVPARELLGEMLMLVNRPADALAAFEASHVREPNRFRGYLGAARAATAAGNTAKAADYYAKMVALAGDGGAPRPELAEARQFVARK</sequence>
<name>A0A923MBR9_9BURK</name>